<dbReference type="SMART" id="SM00256">
    <property type="entry name" value="FBOX"/>
    <property type="match status" value="1"/>
</dbReference>
<keyword evidence="3" id="KW-1185">Reference proteome</keyword>
<evidence type="ECO:0000259" key="1">
    <source>
        <dbReference type="PROSITE" id="PS50181"/>
    </source>
</evidence>
<dbReference type="SUPFAM" id="SSF81383">
    <property type="entry name" value="F-box domain"/>
    <property type="match status" value="1"/>
</dbReference>
<dbReference type="CDD" id="cd22157">
    <property type="entry name" value="F-box_AtFBW1-like"/>
    <property type="match status" value="1"/>
</dbReference>
<dbReference type="InterPro" id="IPR036047">
    <property type="entry name" value="F-box-like_dom_sf"/>
</dbReference>
<dbReference type="InterPro" id="IPR001810">
    <property type="entry name" value="F-box_dom"/>
</dbReference>
<dbReference type="PhylomeDB" id="A0A068VA00"/>
<dbReference type="PANTHER" id="PTHR35546:SF130">
    <property type="entry name" value="EXPRESSED PROTEIN"/>
    <property type="match status" value="1"/>
</dbReference>
<dbReference type="InterPro" id="IPR017451">
    <property type="entry name" value="F-box-assoc_interact_dom"/>
</dbReference>
<dbReference type="PROSITE" id="PS50181">
    <property type="entry name" value="FBOX"/>
    <property type="match status" value="1"/>
</dbReference>
<dbReference type="InParanoid" id="A0A068VA00"/>
<protein>
    <recommendedName>
        <fullName evidence="1">F-box domain-containing protein</fullName>
    </recommendedName>
</protein>
<dbReference type="PANTHER" id="PTHR35546">
    <property type="entry name" value="F-BOX PROTEIN INTERACTION DOMAIN PROTEIN-RELATED"/>
    <property type="match status" value="1"/>
</dbReference>
<dbReference type="Pfam" id="PF00646">
    <property type="entry name" value="F-box"/>
    <property type="match status" value="1"/>
</dbReference>
<name>A0A068VA00_COFCA</name>
<dbReference type="Gramene" id="CDP17349">
    <property type="protein sequence ID" value="CDP17349"/>
    <property type="gene ID" value="GSCOC_T00009684001"/>
</dbReference>
<dbReference type="AlphaFoldDB" id="A0A068VA00"/>
<feature type="domain" description="F-box" evidence="1">
    <location>
        <begin position="31"/>
        <end position="72"/>
    </location>
</feature>
<gene>
    <name evidence="2" type="ORF">GSCOC_T00009684001</name>
</gene>
<dbReference type="OrthoDB" id="1848451at2759"/>
<accession>A0A068VA00</accession>
<evidence type="ECO:0000313" key="2">
    <source>
        <dbReference type="EMBL" id="CDP17349.1"/>
    </source>
</evidence>
<dbReference type="STRING" id="49390.A0A068VA00"/>
<dbReference type="Gene3D" id="1.20.1280.50">
    <property type="match status" value="1"/>
</dbReference>
<dbReference type="NCBIfam" id="TIGR01640">
    <property type="entry name" value="F_box_assoc_1"/>
    <property type="match status" value="1"/>
</dbReference>
<sequence length="382" mass="43576">MAPCRKKIYRGHSRRTTKMVCASAEAIESCDEILIQILKHLPAKSLFRFKLVSKRWSSLISDPFLKSIWKPRVSGLFIQISTKKTCKTKHEYIKVEAKLPNSLQDNLSFLNSDGNSICGTEILSSCNGLFLILCKKGSKLFYNHRYYICNPTTKKYVAVPCPERRSAWKEVNMFLAYDPSESIAYKLVAISSIRRSQIFVNMYSSESKSWKGLEGVALGDVCFNLGVYFDGSILWPALRSEESQCFNVSSEVFQRFAMPPLQKSNQQRKLKHFGKTNEGHLCLILGSSSDANMLFVHQMKRGQFNWSVKYHVDLTSLASAFHVLHIASKEDEVSSMILLVKGRAMSHEFKDKTYKELQKIALPDQKCLVVHQLIENPFCLLN</sequence>
<organism evidence="2 3">
    <name type="scientific">Coffea canephora</name>
    <name type="common">Robusta coffee</name>
    <dbReference type="NCBI Taxonomy" id="49390"/>
    <lineage>
        <taxon>Eukaryota</taxon>
        <taxon>Viridiplantae</taxon>
        <taxon>Streptophyta</taxon>
        <taxon>Embryophyta</taxon>
        <taxon>Tracheophyta</taxon>
        <taxon>Spermatophyta</taxon>
        <taxon>Magnoliopsida</taxon>
        <taxon>eudicotyledons</taxon>
        <taxon>Gunneridae</taxon>
        <taxon>Pentapetalae</taxon>
        <taxon>asterids</taxon>
        <taxon>lamiids</taxon>
        <taxon>Gentianales</taxon>
        <taxon>Rubiaceae</taxon>
        <taxon>Ixoroideae</taxon>
        <taxon>Gardenieae complex</taxon>
        <taxon>Bertiereae - Coffeeae clade</taxon>
        <taxon>Coffeeae</taxon>
        <taxon>Coffea</taxon>
    </lineage>
</organism>
<proteinExistence type="predicted"/>
<reference evidence="3" key="1">
    <citation type="journal article" date="2014" name="Science">
        <title>The coffee genome provides insight into the convergent evolution of caffeine biosynthesis.</title>
        <authorList>
            <person name="Denoeud F."/>
            <person name="Carretero-Paulet L."/>
            <person name="Dereeper A."/>
            <person name="Droc G."/>
            <person name="Guyot R."/>
            <person name="Pietrella M."/>
            <person name="Zheng C."/>
            <person name="Alberti A."/>
            <person name="Anthony F."/>
            <person name="Aprea G."/>
            <person name="Aury J.M."/>
            <person name="Bento P."/>
            <person name="Bernard M."/>
            <person name="Bocs S."/>
            <person name="Campa C."/>
            <person name="Cenci A."/>
            <person name="Combes M.C."/>
            <person name="Crouzillat D."/>
            <person name="Da Silva C."/>
            <person name="Daddiego L."/>
            <person name="De Bellis F."/>
            <person name="Dussert S."/>
            <person name="Garsmeur O."/>
            <person name="Gayraud T."/>
            <person name="Guignon V."/>
            <person name="Jahn K."/>
            <person name="Jamilloux V."/>
            <person name="Joet T."/>
            <person name="Labadie K."/>
            <person name="Lan T."/>
            <person name="Leclercq J."/>
            <person name="Lepelley M."/>
            <person name="Leroy T."/>
            <person name="Li L.T."/>
            <person name="Librado P."/>
            <person name="Lopez L."/>
            <person name="Munoz A."/>
            <person name="Noel B."/>
            <person name="Pallavicini A."/>
            <person name="Perrotta G."/>
            <person name="Poncet V."/>
            <person name="Pot D."/>
            <person name="Priyono X."/>
            <person name="Rigoreau M."/>
            <person name="Rouard M."/>
            <person name="Rozas J."/>
            <person name="Tranchant-Dubreuil C."/>
            <person name="VanBuren R."/>
            <person name="Zhang Q."/>
            <person name="Andrade A.C."/>
            <person name="Argout X."/>
            <person name="Bertrand B."/>
            <person name="de Kochko A."/>
            <person name="Graziosi G."/>
            <person name="Henry R.J."/>
            <person name="Jayarama X."/>
            <person name="Ming R."/>
            <person name="Nagai C."/>
            <person name="Rounsley S."/>
            <person name="Sankoff D."/>
            <person name="Giuliano G."/>
            <person name="Albert V.A."/>
            <person name="Wincker P."/>
            <person name="Lashermes P."/>
        </authorList>
    </citation>
    <scope>NUCLEOTIDE SEQUENCE [LARGE SCALE GENOMIC DNA]</scope>
    <source>
        <strain evidence="3">cv. DH200-94</strain>
    </source>
</reference>
<dbReference type="InterPro" id="IPR006527">
    <property type="entry name" value="F-box-assoc_dom_typ1"/>
</dbReference>
<dbReference type="Proteomes" id="UP000295252">
    <property type="component" value="Chromosome I"/>
</dbReference>
<dbReference type="InterPro" id="IPR055290">
    <property type="entry name" value="At3g26010-like"/>
</dbReference>
<evidence type="ECO:0000313" key="3">
    <source>
        <dbReference type="Proteomes" id="UP000295252"/>
    </source>
</evidence>
<dbReference type="EMBL" id="HG739239">
    <property type="protein sequence ID" value="CDP17349.1"/>
    <property type="molecule type" value="Genomic_DNA"/>
</dbReference>
<dbReference type="Pfam" id="PF07734">
    <property type="entry name" value="FBA_1"/>
    <property type="match status" value="1"/>
</dbReference>